<keyword evidence="4" id="KW-1185">Reference proteome</keyword>
<keyword evidence="1" id="KW-0238">DNA-binding</keyword>
<dbReference type="EMBL" id="LGRX02005818">
    <property type="protein sequence ID" value="KAK3277868.1"/>
    <property type="molecule type" value="Genomic_DNA"/>
</dbReference>
<gene>
    <name evidence="3" type="ORF">CYMTET_14152</name>
</gene>
<evidence type="ECO:0000256" key="2">
    <source>
        <dbReference type="SAM" id="MobiDB-lite"/>
    </source>
</evidence>
<dbReference type="InterPro" id="IPR010998">
    <property type="entry name" value="Integrase_recombinase_N"/>
</dbReference>
<evidence type="ECO:0000313" key="4">
    <source>
        <dbReference type="Proteomes" id="UP001190700"/>
    </source>
</evidence>
<evidence type="ECO:0000256" key="1">
    <source>
        <dbReference type="ARBA" id="ARBA00023125"/>
    </source>
</evidence>
<dbReference type="GO" id="GO:0003677">
    <property type="term" value="F:DNA binding"/>
    <property type="evidence" value="ECO:0007669"/>
    <property type="project" value="UniProtKB-KW"/>
</dbReference>
<proteinExistence type="predicted"/>
<organism evidence="3 4">
    <name type="scientific">Cymbomonas tetramitiformis</name>
    <dbReference type="NCBI Taxonomy" id="36881"/>
    <lineage>
        <taxon>Eukaryota</taxon>
        <taxon>Viridiplantae</taxon>
        <taxon>Chlorophyta</taxon>
        <taxon>Pyramimonadophyceae</taxon>
        <taxon>Pyramimonadales</taxon>
        <taxon>Pyramimonadaceae</taxon>
        <taxon>Cymbomonas</taxon>
    </lineage>
</organism>
<dbReference type="SUPFAM" id="SSF47823">
    <property type="entry name" value="lambda integrase-like, N-terminal domain"/>
    <property type="match status" value="1"/>
</dbReference>
<evidence type="ECO:0000313" key="3">
    <source>
        <dbReference type="EMBL" id="KAK3277868.1"/>
    </source>
</evidence>
<dbReference type="AlphaFoldDB" id="A0AAE0GH68"/>
<protein>
    <submittedName>
        <fullName evidence="3">Uncharacterized protein</fullName>
    </submittedName>
</protein>
<accession>A0AAE0GH68</accession>
<reference evidence="3 4" key="1">
    <citation type="journal article" date="2015" name="Genome Biol. Evol.">
        <title>Comparative Genomics of a Bacterivorous Green Alga Reveals Evolutionary Causalities and Consequences of Phago-Mixotrophic Mode of Nutrition.</title>
        <authorList>
            <person name="Burns J.A."/>
            <person name="Paasch A."/>
            <person name="Narechania A."/>
            <person name="Kim E."/>
        </authorList>
    </citation>
    <scope>NUCLEOTIDE SEQUENCE [LARGE SCALE GENOMIC DNA]</scope>
    <source>
        <strain evidence="3 4">PLY_AMNH</strain>
    </source>
</reference>
<comment type="caution">
    <text evidence="3">The sequence shown here is derived from an EMBL/GenBank/DDBJ whole genome shotgun (WGS) entry which is preliminary data.</text>
</comment>
<dbReference type="Proteomes" id="UP001190700">
    <property type="component" value="Unassembled WGS sequence"/>
</dbReference>
<dbReference type="Gene3D" id="1.10.150.130">
    <property type="match status" value="1"/>
</dbReference>
<sequence>MQAASLQKSTVDCNYERHWGKFVQVCTREKLEWLPAMATTVQLYLAAMKEEGTTTTTEELDGRHGDNEDLPASLGSKEQIRPFEMKIGCRVLRQDHHQQRTLPELY</sequence>
<name>A0AAE0GH68_9CHLO</name>
<feature type="region of interest" description="Disordered" evidence="2">
    <location>
        <begin position="53"/>
        <end position="77"/>
    </location>
</feature>